<accession>A0ACC0DKK4</accession>
<comment type="caution">
    <text evidence="1">The sequence shown here is derived from an EMBL/GenBank/DDBJ whole genome shotgun (WGS) entry which is preliminary data.</text>
</comment>
<reference evidence="1 2" key="1">
    <citation type="journal article" date="2022" name="New Phytol.">
        <title>Ecological generalism drives hyperdiversity of secondary metabolite gene clusters in xylarialean endophytes.</title>
        <authorList>
            <person name="Franco M.E.E."/>
            <person name="Wisecaver J.H."/>
            <person name="Arnold A.E."/>
            <person name="Ju Y.M."/>
            <person name="Slot J.C."/>
            <person name="Ahrendt S."/>
            <person name="Moore L.P."/>
            <person name="Eastman K.E."/>
            <person name="Scott K."/>
            <person name="Konkel Z."/>
            <person name="Mondo S.J."/>
            <person name="Kuo A."/>
            <person name="Hayes R.D."/>
            <person name="Haridas S."/>
            <person name="Andreopoulos B."/>
            <person name="Riley R."/>
            <person name="LaButti K."/>
            <person name="Pangilinan J."/>
            <person name="Lipzen A."/>
            <person name="Amirebrahimi M."/>
            <person name="Yan J."/>
            <person name="Adam C."/>
            <person name="Keymanesh K."/>
            <person name="Ng V."/>
            <person name="Louie K."/>
            <person name="Northen T."/>
            <person name="Drula E."/>
            <person name="Henrissat B."/>
            <person name="Hsieh H.M."/>
            <person name="Youens-Clark K."/>
            <person name="Lutzoni F."/>
            <person name="Miadlikowska J."/>
            <person name="Eastwood D.C."/>
            <person name="Hamelin R.C."/>
            <person name="Grigoriev I.V."/>
            <person name="U'Ren J.M."/>
        </authorList>
    </citation>
    <scope>NUCLEOTIDE SEQUENCE [LARGE SCALE GENOMIC DNA]</scope>
    <source>
        <strain evidence="1 2">ER1909</strain>
    </source>
</reference>
<proteinExistence type="predicted"/>
<sequence>MNTRQSHNPYPGGLASSRHRTDSTTSLPHTSPITNIVPSPPPKRNDRDVPLPQHFLVRPSIFRYTASGTATAPGAIVPLIAVDQLPEGFNLLGVPRELSVDQTLGLTNLGTIAKEPECYQVYLSSTGTPAASATPSLATGSSSLSSFSSSPPESITGSPPASGVGPAAYPISAAINGGHISLPRSEPYPAPQIYPQLQPQASPHCHTVPHPAVHPRPTPTPAPPPPPPSALPIHHADDMLRSSHPPFSPSPSERSSIPPSRYNAVSPATLAPAPRPNPNPNLGAPIRNNSSGYNNIMSKPCKYWCQFGRCSFGDRCKYTHMMPTDAQGLREVELEEPPKWWLDAVARAWGPRDVGGGVKKASGVSSSSVSLLRGGPQPQQQPQLNPEGKGVRYKAQKEKQNEGKANEMVKEKEAVAKGKGKEPVSPSQKKGIQAPNTAAAARQATGGKQVVAANRQKQAAARTAPPAAALSLLQPLKPTPVPARTPAPEEFNLVDL</sequence>
<evidence type="ECO:0000313" key="1">
    <source>
        <dbReference type="EMBL" id="KAI6093254.1"/>
    </source>
</evidence>
<keyword evidence="2" id="KW-1185">Reference proteome</keyword>
<dbReference type="EMBL" id="MU394281">
    <property type="protein sequence ID" value="KAI6093254.1"/>
    <property type="molecule type" value="Genomic_DNA"/>
</dbReference>
<name>A0ACC0DKK4_9PEZI</name>
<dbReference type="Proteomes" id="UP001497680">
    <property type="component" value="Unassembled WGS sequence"/>
</dbReference>
<evidence type="ECO:0000313" key="2">
    <source>
        <dbReference type="Proteomes" id="UP001497680"/>
    </source>
</evidence>
<protein>
    <submittedName>
        <fullName evidence="1">Uncharacterized protein</fullName>
    </submittedName>
</protein>
<gene>
    <name evidence="1" type="ORF">F4821DRAFT_77829</name>
</gene>
<organism evidence="1 2">
    <name type="scientific">Hypoxylon rubiginosum</name>
    <dbReference type="NCBI Taxonomy" id="110542"/>
    <lineage>
        <taxon>Eukaryota</taxon>
        <taxon>Fungi</taxon>
        <taxon>Dikarya</taxon>
        <taxon>Ascomycota</taxon>
        <taxon>Pezizomycotina</taxon>
        <taxon>Sordariomycetes</taxon>
        <taxon>Xylariomycetidae</taxon>
        <taxon>Xylariales</taxon>
        <taxon>Hypoxylaceae</taxon>
        <taxon>Hypoxylon</taxon>
    </lineage>
</organism>